<dbReference type="GO" id="GO:0042597">
    <property type="term" value="C:periplasmic space"/>
    <property type="evidence" value="ECO:0007669"/>
    <property type="project" value="UniProtKB-SubCell"/>
</dbReference>
<evidence type="ECO:0000256" key="2">
    <source>
        <dbReference type="ARBA" id="ARBA00005182"/>
    </source>
</evidence>
<comment type="subcellular location">
    <subcellularLocation>
        <location evidence="1">Periplasm</location>
    </subcellularLocation>
</comment>
<dbReference type="GO" id="GO:0016740">
    <property type="term" value="F:transferase activity"/>
    <property type="evidence" value="ECO:0007669"/>
    <property type="project" value="UniProtKB-KW"/>
</dbReference>
<keyword evidence="3" id="KW-0808">Transferase</keyword>
<dbReference type="Proteomes" id="UP000009222">
    <property type="component" value="Chromosome"/>
</dbReference>
<gene>
    <name evidence="8" type="ordered locus">TREAZ_0202</name>
</gene>
<keyword evidence="9" id="KW-1185">Reference proteome</keyword>
<dbReference type="RefSeq" id="WP_015711725.1">
    <property type="nucleotide sequence ID" value="NC_015577.1"/>
</dbReference>
<dbReference type="STRING" id="545695.TREAZ_0202"/>
<reference evidence="9" key="1">
    <citation type="submission" date="2009-12" db="EMBL/GenBank/DDBJ databases">
        <title>Complete sequence of Treponema azotonutricium strain ZAS-9.</title>
        <authorList>
            <person name="Tetu S.G."/>
            <person name="Matson E."/>
            <person name="Ren Q."/>
            <person name="Seshadri R."/>
            <person name="Elbourne L."/>
            <person name="Hassan K.A."/>
            <person name="Durkin A."/>
            <person name="Radune D."/>
            <person name="Mohamoud Y."/>
            <person name="Shay R."/>
            <person name="Jin S."/>
            <person name="Zhang X."/>
            <person name="Lucey K."/>
            <person name="Ballor N.R."/>
            <person name="Ottesen E."/>
            <person name="Rosenthal R."/>
            <person name="Allen A."/>
            <person name="Leadbetter J.R."/>
            <person name="Paulsen I.T."/>
        </authorList>
    </citation>
    <scope>NUCLEOTIDE SEQUENCE [LARGE SCALE GENOMIC DNA]</scope>
    <source>
        <strain evidence="9">ATCC BAA-888 / DSM 13862 / ZAS-9</strain>
    </source>
</reference>
<evidence type="ECO:0000256" key="1">
    <source>
        <dbReference type="ARBA" id="ARBA00004418"/>
    </source>
</evidence>
<dbReference type="EMBL" id="CP001841">
    <property type="protein sequence ID" value="AEF83290.1"/>
    <property type="molecule type" value="Genomic_DNA"/>
</dbReference>
<protein>
    <recommendedName>
        <fullName evidence="7">AlgX/AlgJ SGNH hydrolase-like domain-containing protein</fullName>
    </recommendedName>
</protein>
<evidence type="ECO:0000256" key="3">
    <source>
        <dbReference type="ARBA" id="ARBA00022679"/>
    </source>
</evidence>
<accession>F5YES6</accession>
<evidence type="ECO:0000256" key="6">
    <source>
        <dbReference type="ARBA" id="ARBA00022841"/>
    </source>
</evidence>
<dbReference type="eggNOG" id="ENOG5030TFF">
    <property type="taxonomic scope" value="Bacteria"/>
</dbReference>
<keyword evidence="4" id="KW-0732">Signal</keyword>
<keyword evidence="6" id="KW-0016">Alginate biosynthesis</keyword>
<name>F5YES6_LEAAZ</name>
<dbReference type="HOGENOM" id="CLU_694319_0_0_12"/>
<reference evidence="8 9" key="2">
    <citation type="journal article" date="2011" name="ISME J.">
        <title>RNA-seq reveals cooperative metabolic interactions between two termite-gut spirochete species in co-culture.</title>
        <authorList>
            <person name="Rosenthal A.Z."/>
            <person name="Matson E.G."/>
            <person name="Eldar A."/>
            <person name="Leadbetter J.R."/>
        </authorList>
    </citation>
    <scope>NUCLEOTIDE SEQUENCE [LARGE SCALE GENOMIC DNA]</scope>
    <source>
        <strain evidence="9">ATCC BAA-888 / DSM 13862 / ZAS-9</strain>
    </source>
</reference>
<evidence type="ECO:0000313" key="9">
    <source>
        <dbReference type="Proteomes" id="UP000009222"/>
    </source>
</evidence>
<dbReference type="AlphaFoldDB" id="F5YES6"/>
<evidence type="ECO:0000313" key="8">
    <source>
        <dbReference type="EMBL" id="AEF83290.1"/>
    </source>
</evidence>
<evidence type="ECO:0000256" key="4">
    <source>
        <dbReference type="ARBA" id="ARBA00022729"/>
    </source>
</evidence>
<dbReference type="KEGG" id="taz:TREAZ_0202"/>
<dbReference type="UniPathway" id="UPA00286"/>
<keyword evidence="5" id="KW-0574">Periplasm</keyword>
<sequence length="397" mass="46199">MKILKAGFVFLFLAGIAIPLVLLDRETTISLLERRPLASPPKVFVNSKLDKKRLARLPQQIDAYITDRFAFKNRLISFMNHVNFFVLHKSHDRKILVGKDKWLFYIDKSLGDEFANFKKSNLFNKAQLKAFMESLTLVNDVCEKNNIVFIFLIVPTTSSVYPEKYPFPRPKGISLAGQLLDAMPEYLRGKTIFPLDYLVSKKEEHTQPLYYNNGLHWNKLGVYYTYELLFDKLRADFPNLPEISFKFTPYMDPGEDNYTMIWWGMKQFGSFLELIDVKPENGWDSYYKYIICENVPENEFNNVIGNASKKGKYGVVTENKNPSLPTALIVRDSYFVDLEPFTSSIFSKAEYVWTQPEKRNIDYLDQLAQKPDVFILEIPERALEIIPMVEPGLFPYD</sequence>
<dbReference type="InParanoid" id="F5YES6"/>
<organism evidence="8 9">
    <name type="scientific">Leadbettera azotonutricia (strain ATCC BAA-888 / DSM 13862 / ZAS-9)</name>
    <name type="common">Treponema azotonutricium</name>
    <dbReference type="NCBI Taxonomy" id="545695"/>
    <lineage>
        <taxon>Bacteria</taxon>
        <taxon>Pseudomonadati</taxon>
        <taxon>Spirochaetota</taxon>
        <taxon>Spirochaetia</taxon>
        <taxon>Spirochaetales</taxon>
        <taxon>Breznakiellaceae</taxon>
        <taxon>Leadbettera</taxon>
    </lineage>
</organism>
<dbReference type="InterPro" id="IPR031811">
    <property type="entry name" value="ALGX/ALGJ_SGNH-like"/>
</dbReference>
<dbReference type="GO" id="GO:0042121">
    <property type="term" value="P:alginic acid biosynthetic process"/>
    <property type="evidence" value="ECO:0007669"/>
    <property type="project" value="UniProtKB-UniPathway"/>
</dbReference>
<proteinExistence type="predicted"/>
<dbReference type="Pfam" id="PF16822">
    <property type="entry name" value="ALGX"/>
    <property type="match status" value="1"/>
</dbReference>
<evidence type="ECO:0000256" key="5">
    <source>
        <dbReference type="ARBA" id="ARBA00022764"/>
    </source>
</evidence>
<evidence type="ECO:0000259" key="7">
    <source>
        <dbReference type="Pfam" id="PF16822"/>
    </source>
</evidence>
<comment type="pathway">
    <text evidence="2">Glycan biosynthesis; alginate biosynthesis.</text>
</comment>
<feature type="domain" description="AlgX/AlgJ SGNH hydrolase-like" evidence="7">
    <location>
        <begin position="95"/>
        <end position="248"/>
    </location>
</feature>